<dbReference type="Gene3D" id="1.25.40.10">
    <property type="entry name" value="Tetratricopeptide repeat domain"/>
    <property type="match status" value="2"/>
</dbReference>
<accession>A0A1V6RYQ6</accession>
<feature type="compositionally biased region" description="Polar residues" evidence="6">
    <location>
        <begin position="71"/>
        <end position="82"/>
    </location>
</feature>
<dbReference type="EMBL" id="MDYP01000017">
    <property type="protein sequence ID" value="OQE06649.1"/>
    <property type="molecule type" value="Genomic_DNA"/>
</dbReference>
<dbReference type="PANTHER" id="PTHR47447:SF17">
    <property type="entry name" value="OS12G0638900 PROTEIN"/>
    <property type="match status" value="1"/>
</dbReference>
<name>A0A1V6RYQ6_9EURO</name>
<dbReference type="STRING" id="29845.A0A1V6RYQ6"/>
<evidence type="ECO:0008006" key="9">
    <source>
        <dbReference type="Google" id="ProtNLM"/>
    </source>
</evidence>
<evidence type="ECO:0000256" key="5">
    <source>
        <dbReference type="PROSITE-ProRule" id="PRU00708"/>
    </source>
</evidence>
<dbReference type="InterPro" id="IPR011990">
    <property type="entry name" value="TPR-like_helical_dom_sf"/>
</dbReference>
<dbReference type="Pfam" id="PF13041">
    <property type="entry name" value="PPR_2"/>
    <property type="match status" value="1"/>
</dbReference>
<dbReference type="InterPro" id="IPR002885">
    <property type="entry name" value="PPR_rpt"/>
</dbReference>
<feature type="repeat" description="PPR" evidence="5">
    <location>
        <begin position="696"/>
        <end position="730"/>
    </location>
</feature>
<comment type="caution">
    <text evidence="7">The sequence shown here is derived from an EMBL/GenBank/DDBJ whole genome shotgun (WGS) entry which is preliminary data.</text>
</comment>
<keyword evidence="8" id="KW-1185">Reference proteome</keyword>
<protein>
    <recommendedName>
        <fullName evidence="9">Pentacotripeptide-repeat region of PRORP domain-containing protein</fullName>
    </recommendedName>
</protein>
<reference evidence="8" key="1">
    <citation type="journal article" date="2017" name="Nat. Microbiol.">
        <title>Global analysis of biosynthetic gene clusters reveals vast potential of secondary metabolite production in Penicillium species.</title>
        <authorList>
            <person name="Nielsen J.C."/>
            <person name="Grijseels S."/>
            <person name="Prigent S."/>
            <person name="Ji B."/>
            <person name="Dainat J."/>
            <person name="Nielsen K.F."/>
            <person name="Frisvad J.C."/>
            <person name="Workman M."/>
            <person name="Nielsen J."/>
        </authorList>
    </citation>
    <scope>NUCLEOTIDE SEQUENCE [LARGE SCALE GENOMIC DNA]</scope>
    <source>
        <strain evidence="8">IBT 29486</strain>
    </source>
</reference>
<gene>
    <name evidence="7" type="ORF">PENVUL_c017G10094</name>
</gene>
<keyword evidence="2" id="KW-0677">Repeat</keyword>
<evidence type="ECO:0000256" key="2">
    <source>
        <dbReference type="ARBA" id="ARBA00022737"/>
    </source>
</evidence>
<evidence type="ECO:0000256" key="4">
    <source>
        <dbReference type="ARBA" id="ARBA00044511"/>
    </source>
</evidence>
<feature type="region of interest" description="Disordered" evidence="6">
    <location>
        <begin position="60"/>
        <end position="82"/>
    </location>
</feature>
<comment type="similarity">
    <text evidence="1">Belongs to the CCM1 family.</text>
</comment>
<dbReference type="Proteomes" id="UP000191518">
    <property type="component" value="Unassembled WGS sequence"/>
</dbReference>
<dbReference type="OrthoDB" id="185373at2759"/>
<dbReference type="PROSITE" id="PS51375">
    <property type="entry name" value="PPR"/>
    <property type="match status" value="1"/>
</dbReference>
<comment type="function">
    <text evidence="3">Regulates mitochondrial small subunit maturation by controlling 15S rRNA 5'-end processing. Localizes to the 5' precursor of the 15S rRNA in a position that is subsequently occupied by mS47 in the mature yeast mtSSU. Uses structure and sequence-specific RNA recognition, binding to a single-stranded region of the precursor and specifically recognizing bases -6 to -1. The exchange of Ccm1 for mS47 is coupled to the irreversible removal of precursor rRNA that is accompanied by conformational changes of the mitoribosomal proteins uS5m and mS26. These conformational changes signal completion of 5'-end rRNA processing through protection of the mature 5'-end of the 15S rRNA and stabilization of mS47. The removal of the 5' precursor together with the dissociation of Ccm1 may be catalyzed by the 5'-3' exoribonuclease Pet127. Involved in the specific removal of group I introns in mitochondrial encoded transcripts.</text>
</comment>
<sequence length="801" mass="92329">MSSCPHQLVRSRLNGLLSQQCRSPGRWYRESGTVNVGHKVRLSTYNALAILEPGMIHDAPDPISYQHNRDSTNSSHPPTSEQLDQVATNRHGMGDDDQSKLSAPPRRSLQTPIITNDKMKKVAYVRRADPKLVAMAAERVNREILNKGRHLTDRGLYLALAMRMNSLYTRELGLRQWKEAYGAIHKAKTYGREVLHKSALPKLREDGEQLLAVLLDDCQGKFREAWLAMNRSTRAWAWQRLAIWLLQNNPAMALEFLLVTTEPRDKPDLTMVVDCLAYLERFHYEELRDWQKGAHTFESVVATSLDPKDWPIISPPQRGIRFYIRRAGFLGVYESFRLMNERGITMEAQTALCYMYRFTQLNDVEYALRALEFIPKINDPEFSMDSEGVLRHCCKLLTLDTVEDTAGGRNFRILPRLLKMGVQPDRDMMNLVLANAYKTGDPQLGSDMLQFMKNHHHEFDSYTYLTLLTDAVSRGDRGRVDELVREVEMQEELRNNPYIFSKIFHAHFTFTAKHIDPESDPSGVFYSMLDMYNKIHDITPLKELLLLPPQYTPPPNEGLEVKIPPSPVALFLMIATFFRCRNRISQVHHMYDRFRELVQQGHPSIAPLIETDHVYNEFLIAFRKSSRGLRSSIRLVEDMLDTSAMPKETTTGKPLKHISPTPRTWTILLSAFNYNRQPDAAEKVKEMMAKHDVEYNQVTWNTIINGFANAQDIPETANAITRMEKEGFAIDHYTMKSLRYLRDPERLWVAIEEMDEGLRSDVTHKLLTLEPASDVHSDQKKRDDLIDSGLEKLESKLKPKM</sequence>
<comment type="subunit">
    <text evidence="4">Binds to mitochondrial small subunit 15S rRNA.</text>
</comment>
<evidence type="ECO:0000256" key="3">
    <source>
        <dbReference type="ARBA" id="ARBA00044493"/>
    </source>
</evidence>
<evidence type="ECO:0000256" key="6">
    <source>
        <dbReference type="SAM" id="MobiDB-lite"/>
    </source>
</evidence>
<evidence type="ECO:0000313" key="7">
    <source>
        <dbReference type="EMBL" id="OQE06649.1"/>
    </source>
</evidence>
<dbReference type="AlphaFoldDB" id="A0A1V6RYQ6"/>
<organism evidence="7 8">
    <name type="scientific">Penicillium vulpinum</name>
    <dbReference type="NCBI Taxonomy" id="29845"/>
    <lineage>
        <taxon>Eukaryota</taxon>
        <taxon>Fungi</taxon>
        <taxon>Dikarya</taxon>
        <taxon>Ascomycota</taxon>
        <taxon>Pezizomycotina</taxon>
        <taxon>Eurotiomycetes</taxon>
        <taxon>Eurotiomycetidae</taxon>
        <taxon>Eurotiales</taxon>
        <taxon>Aspergillaceae</taxon>
        <taxon>Penicillium</taxon>
    </lineage>
</organism>
<proteinExistence type="inferred from homology"/>
<evidence type="ECO:0000256" key="1">
    <source>
        <dbReference type="ARBA" id="ARBA00006192"/>
    </source>
</evidence>
<dbReference type="PANTHER" id="PTHR47447">
    <property type="entry name" value="OS03G0856100 PROTEIN"/>
    <property type="match status" value="1"/>
</dbReference>
<evidence type="ECO:0000313" key="8">
    <source>
        <dbReference type="Proteomes" id="UP000191518"/>
    </source>
</evidence>